<dbReference type="AntiFam" id="ANF00264">
    <property type="entry name" value="Spurious protein deried frameshifted phage protein"/>
</dbReference>
<dbReference type="AlphaFoldDB" id="A0AAE7KXJ4"/>
<accession>A0AAE7KXJ4</accession>
<gene>
    <name evidence="1" type="ORF">HV183_04430</name>
</gene>
<dbReference type="Proteomes" id="UP000510650">
    <property type="component" value="Chromosome"/>
</dbReference>
<protein>
    <submittedName>
        <fullName evidence="1">DUF957 domain-containing protein</fullName>
    </submittedName>
</protein>
<sequence length="67" mass="7761">MLTLTTETALDILIDWLRDNINCDTPIIFDNDEDNTDSAALLPWIEQARKDVSDLRHLKLLQHVKTK</sequence>
<reference evidence="2" key="1">
    <citation type="submission" date="2020-06" db="EMBL/GenBank/DDBJ databases">
        <title>REHAB project genomes.</title>
        <authorList>
            <person name="Shaw L.P."/>
        </authorList>
    </citation>
    <scope>NUCLEOTIDE SEQUENCE [LARGE SCALE GENOMIC DNA]</scope>
    <source>
        <strain evidence="2">RHBSTW-00398</strain>
    </source>
</reference>
<organism evidence="1 2">
    <name type="scientific">Citrobacter freundii</name>
    <dbReference type="NCBI Taxonomy" id="546"/>
    <lineage>
        <taxon>Bacteria</taxon>
        <taxon>Pseudomonadati</taxon>
        <taxon>Pseudomonadota</taxon>
        <taxon>Gammaproteobacteria</taxon>
        <taxon>Enterobacterales</taxon>
        <taxon>Enterobacteriaceae</taxon>
        <taxon>Citrobacter</taxon>
        <taxon>Citrobacter freundii complex</taxon>
    </lineage>
</organism>
<dbReference type="EMBL" id="CP055538">
    <property type="protein sequence ID" value="QLO12743.1"/>
    <property type="molecule type" value="Genomic_DNA"/>
</dbReference>
<evidence type="ECO:0000313" key="1">
    <source>
        <dbReference type="EMBL" id="QLO12743.1"/>
    </source>
</evidence>
<name>A0AAE7KXJ4_CITFR</name>
<proteinExistence type="predicted"/>
<evidence type="ECO:0000313" key="2">
    <source>
        <dbReference type="Proteomes" id="UP000510650"/>
    </source>
</evidence>
<dbReference type="RefSeq" id="WP_021569956.1">
    <property type="nucleotide sequence ID" value="NZ_CP055538.1"/>
</dbReference>